<evidence type="ECO:0000313" key="3">
    <source>
        <dbReference type="Proteomes" id="UP001216150"/>
    </source>
</evidence>
<gene>
    <name evidence="2" type="ORF">N7450_011410</name>
</gene>
<keyword evidence="3" id="KW-1185">Reference proteome</keyword>
<dbReference type="Proteomes" id="UP001216150">
    <property type="component" value="Unassembled WGS sequence"/>
</dbReference>
<evidence type="ECO:0000256" key="1">
    <source>
        <dbReference type="SAM" id="MobiDB-lite"/>
    </source>
</evidence>
<accession>A0AAD6GNL8</accession>
<sequence>MQKAQDEKRLEDASLTKQVRESALPRKSQPLIIGHLWKVWPSSNPLNADPSLLNTEYKLFHEAKKDPKFTAHEPSRLEEDGSSSIHNVNTITGQSTDGAPGSGAVQGKSTLSTVNIDPGSFIHLLRDGKLGR</sequence>
<feature type="compositionally biased region" description="Basic and acidic residues" evidence="1">
    <location>
        <begin position="1"/>
        <end position="24"/>
    </location>
</feature>
<dbReference type="AlphaFoldDB" id="A0AAD6GNL8"/>
<organism evidence="2 3">
    <name type="scientific">Penicillium hetheringtonii</name>
    <dbReference type="NCBI Taxonomy" id="911720"/>
    <lineage>
        <taxon>Eukaryota</taxon>
        <taxon>Fungi</taxon>
        <taxon>Dikarya</taxon>
        <taxon>Ascomycota</taxon>
        <taxon>Pezizomycotina</taxon>
        <taxon>Eurotiomycetes</taxon>
        <taxon>Eurotiomycetidae</taxon>
        <taxon>Eurotiales</taxon>
        <taxon>Aspergillaceae</taxon>
        <taxon>Penicillium</taxon>
    </lineage>
</organism>
<name>A0AAD6GNL8_9EURO</name>
<dbReference type="EMBL" id="JAQJAC010000010">
    <property type="protein sequence ID" value="KAJ5568924.1"/>
    <property type="molecule type" value="Genomic_DNA"/>
</dbReference>
<feature type="compositionally biased region" description="Basic and acidic residues" evidence="1">
    <location>
        <begin position="65"/>
        <end position="79"/>
    </location>
</feature>
<feature type="compositionally biased region" description="Polar residues" evidence="1">
    <location>
        <begin position="82"/>
        <end position="97"/>
    </location>
</feature>
<comment type="caution">
    <text evidence="2">The sequence shown here is derived from an EMBL/GenBank/DDBJ whole genome shotgun (WGS) entry which is preliminary data.</text>
</comment>
<proteinExistence type="predicted"/>
<feature type="region of interest" description="Disordered" evidence="1">
    <location>
        <begin position="65"/>
        <end position="115"/>
    </location>
</feature>
<protein>
    <submittedName>
        <fullName evidence="2">Uncharacterized protein</fullName>
    </submittedName>
</protein>
<reference evidence="2 3" key="1">
    <citation type="journal article" date="2023" name="IMA Fungus">
        <title>Comparative genomic study of the Penicillium genus elucidates a diverse pangenome and 15 lateral gene transfer events.</title>
        <authorList>
            <person name="Petersen C."/>
            <person name="Sorensen T."/>
            <person name="Nielsen M.R."/>
            <person name="Sondergaard T.E."/>
            <person name="Sorensen J.L."/>
            <person name="Fitzpatrick D.A."/>
            <person name="Frisvad J.C."/>
            <person name="Nielsen K.L."/>
        </authorList>
    </citation>
    <scope>NUCLEOTIDE SEQUENCE [LARGE SCALE GENOMIC DNA]</scope>
    <source>
        <strain evidence="2 3">IBT 29057</strain>
    </source>
</reference>
<evidence type="ECO:0000313" key="2">
    <source>
        <dbReference type="EMBL" id="KAJ5568924.1"/>
    </source>
</evidence>
<feature type="region of interest" description="Disordered" evidence="1">
    <location>
        <begin position="1"/>
        <end position="25"/>
    </location>
</feature>